<dbReference type="InterPro" id="IPR017970">
    <property type="entry name" value="Homeobox_CS"/>
</dbReference>
<evidence type="ECO:0000256" key="1">
    <source>
        <dbReference type="ARBA" id="ARBA00004123"/>
    </source>
</evidence>
<dbReference type="OrthoDB" id="6159439at2759"/>
<evidence type="ECO:0000256" key="6">
    <source>
        <dbReference type="ARBA" id="ARBA00023242"/>
    </source>
</evidence>
<keyword evidence="4 7" id="KW-0238">DNA-binding</keyword>
<accession>A0A2B4S8T7</accession>
<organism evidence="11 12">
    <name type="scientific">Stylophora pistillata</name>
    <name type="common">Smooth cauliflower coral</name>
    <dbReference type="NCBI Taxonomy" id="50429"/>
    <lineage>
        <taxon>Eukaryota</taxon>
        <taxon>Metazoa</taxon>
        <taxon>Cnidaria</taxon>
        <taxon>Anthozoa</taxon>
        <taxon>Hexacorallia</taxon>
        <taxon>Scleractinia</taxon>
        <taxon>Astrocoeniina</taxon>
        <taxon>Pocilloporidae</taxon>
        <taxon>Stylophora</taxon>
    </lineage>
</organism>
<gene>
    <name evidence="11" type="primary">otx2-a</name>
    <name evidence="11" type="ORF">AWC38_SpisGene10390</name>
</gene>
<dbReference type="GO" id="GO:0000978">
    <property type="term" value="F:RNA polymerase II cis-regulatory region sequence-specific DNA binding"/>
    <property type="evidence" value="ECO:0007669"/>
    <property type="project" value="TreeGrafter"/>
</dbReference>
<dbReference type="FunFam" id="1.10.10.60:FF:000068">
    <property type="entry name" value="Orthodenticle homeobox 1"/>
    <property type="match status" value="1"/>
</dbReference>
<feature type="domain" description="Homeobox" evidence="10">
    <location>
        <begin position="95"/>
        <end position="155"/>
    </location>
</feature>
<evidence type="ECO:0000256" key="5">
    <source>
        <dbReference type="ARBA" id="ARBA00023155"/>
    </source>
</evidence>
<dbReference type="SMART" id="SM00389">
    <property type="entry name" value="HOX"/>
    <property type="match status" value="1"/>
</dbReference>
<dbReference type="Pfam" id="PF00046">
    <property type="entry name" value="Homeodomain"/>
    <property type="match status" value="1"/>
</dbReference>
<keyword evidence="6 7" id="KW-0539">Nucleus</keyword>
<dbReference type="AlphaFoldDB" id="A0A2B4S8T7"/>
<dbReference type="PROSITE" id="PS00027">
    <property type="entry name" value="HOMEOBOX_1"/>
    <property type="match status" value="1"/>
</dbReference>
<evidence type="ECO:0000256" key="9">
    <source>
        <dbReference type="SAM" id="MobiDB-lite"/>
    </source>
</evidence>
<dbReference type="PANTHER" id="PTHR45793:SF5">
    <property type="entry name" value="HOMEOTIC PROTEIN OCELLILESS"/>
    <property type="match status" value="1"/>
</dbReference>
<dbReference type="InterPro" id="IPR001356">
    <property type="entry name" value="HD"/>
</dbReference>
<keyword evidence="12" id="KW-1185">Reference proteome</keyword>
<evidence type="ECO:0000259" key="10">
    <source>
        <dbReference type="PROSITE" id="PS50071"/>
    </source>
</evidence>
<dbReference type="Gene3D" id="1.10.10.60">
    <property type="entry name" value="Homeodomain-like"/>
    <property type="match status" value="1"/>
</dbReference>
<dbReference type="GO" id="GO:0005634">
    <property type="term" value="C:nucleus"/>
    <property type="evidence" value="ECO:0007669"/>
    <property type="project" value="UniProtKB-SubCell"/>
</dbReference>
<keyword evidence="5 7" id="KW-0371">Homeobox</keyword>
<dbReference type="GO" id="GO:0000981">
    <property type="term" value="F:DNA-binding transcription factor activity, RNA polymerase II-specific"/>
    <property type="evidence" value="ECO:0007669"/>
    <property type="project" value="InterPro"/>
</dbReference>
<feature type="region of interest" description="Disordered" evidence="9">
    <location>
        <begin position="156"/>
        <end position="193"/>
    </location>
</feature>
<dbReference type="InterPro" id="IPR009057">
    <property type="entry name" value="Homeodomain-like_sf"/>
</dbReference>
<evidence type="ECO:0000256" key="3">
    <source>
        <dbReference type="ARBA" id="ARBA00022902"/>
    </source>
</evidence>
<dbReference type="EMBL" id="LSMT01000162">
    <property type="protein sequence ID" value="PFX24988.1"/>
    <property type="molecule type" value="Genomic_DNA"/>
</dbReference>
<evidence type="ECO:0000256" key="4">
    <source>
        <dbReference type="ARBA" id="ARBA00023125"/>
    </source>
</evidence>
<dbReference type="SUPFAM" id="SSF46689">
    <property type="entry name" value="Homeodomain-like"/>
    <property type="match status" value="1"/>
</dbReference>
<evidence type="ECO:0000256" key="7">
    <source>
        <dbReference type="PROSITE-ProRule" id="PRU00108"/>
    </source>
</evidence>
<dbReference type="PANTHER" id="PTHR45793">
    <property type="entry name" value="HOMEOBOX PROTEIN"/>
    <property type="match status" value="1"/>
</dbReference>
<dbReference type="GO" id="GO:0045944">
    <property type="term" value="P:positive regulation of transcription by RNA polymerase II"/>
    <property type="evidence" value="ECO:0007669"/>
    <property type="project" value="UniProtKB-ARBA"/>
</dbReference>
<dbReference type="CDD" id="cd00086">
    <property type="entry name" value="homeodomain"/>
    <property type="match status" value="1"/>
</dbReference>
<evidence type="ECO:0000313" key="11">
    <source>
        <dbReference type="EMBL" id="PFX24988.1"/>
    </source>
</evidence>
<keyword evidence="3" id="KW-0524">Neurogenesis</keyword>
<dbReference type="PROSITE" id="PS50071">
    <property type="entry name" value="HOMEOBOX_2"/>
    <property type="match status" value="1"/>
</dbReference>
<evidence type="ECO:0000256" key="8">
    <source>
        <dbReference type="RuleBase" id="RU000682"/>
    </source>
</evidence>
<proteinExistence type="predicted"/>
<protein>
    <submittedName>
        <fullName evidence="11">Homeobox protein OTX2-A</fullName>
    </submittedName>
</protein>
<keyword evidence="2" id="KW-0217">Developmental protein</keyword>
<feature type="compositionally biased region" description="Basic and acidic residues" evidence="9">
    <location>
        <begin position="156"/>
        <end position="169"/>
    </location>
</feature>
<feature type="compositionally biased region" description="Polar residues" evidence="9">
    <location>
        <begin position="174"/>
        <end position="193"/>
    </location>
</feature>
<feature type="DNA-binding region" description="Homeobox" evidence="7">
    <location>
        <begin position="97"/>
        <end position="156"/>
    </location>
</feature>
<evidence type="ECO:0000313" key="12">
    <source>
        <dbReference type="Proteomes" id="UP000225706"/>
    </source>
</evidence>
<feature type="region of interest" description="Disordered" evidence="9">
    <location>
        <begin position="211"/>
        <end position="236"/>
    </location>
</feature>
<comment type="subcellular location">
    <subcellularLocation>
        <location evidence="1 7 8">Nucleus</location>
    </subcellularLocation>
</comment>
<dbReference type="GO" id="GO:0007399">
    <property type="term" value="P:nervous system development"/>
    <property type="evidence" value="ECO:0007669"/>
    <property type="project" value="UniProtKB-KW"/>
</dbReference>
<name>A0A2B4S8T7_STYPI</name>
<reference evidence="12" key="1">
    <citation type="journal article" date="2017" name="bioRxiv">
        <title>Comparative analysis of the genomes of Stylophora pistillata and Acropora digitifera provides evidence for extensive differences between species of corals.</title>
        <authorList>
            <person name="Voolstra C.R."/>
            <person name="Li Y."/>
            <person name="Liew Y.J."/>
            <person name="Baumgarten S."/>
            <person name="Zoccola D."/>
            <person name="Flot J.-F."/>
            <person name="Tambutte S."/>
            <person name="Allemand D."/>
            <person name="Aranda M."/>
        </authorList>
    </citation>
    <scope>NUCLEOTIDE SEQUENCE [LARGE SCALE GENOMIC DNA]</scope>
</reference>
<sequence>MVRNYLGHLRLKVCWLSEGITLTVILSFKVLQEGNSALSSLQEKWIVDCDKMAGYFGHVGGHVPPYSVGSHGLSHPAPNIDFFSQMAPPPCAHPRKQRRERTTFTKAQLEILEELFSKTKYPDIFMREEVAMKISLPESRVQVWFKNRRAKCRQLDKAAENKRKLEKKSPPGTIPTSKLEQKKSSPSPYQLPSCSANMNNMWNGPASTPLTHSQNYPTPPVLTNNSGPVFMPPPHPPPAPAPPPYYRPNSDCSYMSTSPYMHMNRPGEQAYPPTHM</sequence>
<feature type="compositionally biased region" description="Polar residues" evidence="9">
    <location>
        <begin position="211"/>
        <end position="227"/>
    </location>
</feature>
<evidence type="ECO:0000256" key="2">
    <source>
        <dbReference type="ARBA" id="ARBA00022473"/>
    </source>
</evidence>
<dbReference type="Proteomes" id="UP000225706">
    <property type="component" value="Unassembled WGS sequence"/>
</dbReference>
<comment type="caution">
    <text evidence="11">The sequence shown here is derived from an EMBL/GenBank/DDBJ whole genome shotgun (WGS) entry which is preliminary data.</text>
</comment>